<keyword evidence="1" id="KW-0732">Signal</keyword>
<comment type="caution">
    <text evidence="2">The sequence shown here is derived from an EMBL/GenBank/DDBJ whole genome shotgun (WGS) entry which is preliminary data.</text>
</comment>
<dbReference type="Pfam" id="PF09694">
    <property type="entry name" value="Gcw_chp"/>
    <property type="match status" value="1"/>
</dbReference>
<reference evidence="2 3" key="1">
    <citation type="submission" date="2019-06" db="EMBL/GenBank/DDBJ databases">
        <title>Whole genome sequence for Cellvibrionaceae sp. R142.</title>
        <authorList>
            <person name="Wang G."/>
        </authorList>
    </citation>
    <scope>NUCLEOTIDE SEQUENCE [LARGE SCALE GENOMIC DNA]</scope>
    <source>
        <strain evidence="2 3">R142</strain>
    </source>
</reference>
<feature type="signal peptide" evidence="1">
    <location>
        <begin position="1"/>
        <end position="22"/>
    </location>
</feature>
<evidence type="ECO:0000313" key="3">
    <source>
        <dbReference type="Proteomes" id="UP000319732"/>
    </source>
</evidence>
<dbReference type="RefSeq" id="WP_142928859.1">
    <property type="nucleotide sequence ID" value="NZ_ML660101.1"/>
</dbReference>
<dbReference type="AlphaFoldDB" id="A0A545T0K8"/>
<proteinExistence type="predicted"/>
<dbReference type="EMBL" id="VHSG01000023">
    <property type="protein sequence ID" value="TQV70758.1"/>
    <property type="molecule type" value="Genomic_DNA"/>
</dbReference>
<keyword evidence="3" id="KW-1185">Reference proteome</keyword>
<dbReference type="OrthoDB" id="9793561at2"/>
<evidence type="ECO:0000256" key="1">
    <source>
        <dbReference type="SAM" id="SignalP"/>
    </source>
</evidence>
<name>A0A545T0K8_9GAMM</name>
<feature type="chain" id="PRO_5021868922" description="Porin" evidence="1">
    <location>
        <begin position="23"/>
        <end position="224"/>
    </location>
</feature>
<sequence length="224" mass="24221">MKKLTQLAAGIALVSGAAVSQAVEITGNVTLATDYVFRGVSQTNEKGAIQGGFDADFGNGFYLGTWASNVDFGSEVTTEMDFYGGYGFELSENVALDFSYIYFMYPGDEAALNYQEFVVGLSAYDFEFSVVYSDEYFGDGGPDAFVLSAGYSFSLSEATSLDLHVGLTEADDEVVEGEDNYIDYSIGVTHSVADLDLGLTWYGTDIDDFDNADDRIVFSISKSL</sequence>
<dbReference type="InterPro" id="IPR010239">
    <property type="entry name" value="CHP02001"/>
</dbReference>
<protein>
    <recommendedName>
        <fullName evidence="4">Porin</fullName>
    </recommendedName>
</protein>
<accession>A0A545T0K8</accession>
<gene>
    <name evidence="2" type="ORF">FKG94_20750</name>
</gene>
<evidence type="ECO:0000313" key="2">
    <source>
        <dbReference type="EMBL" id="TQV70758.1"/>
    </source>
</evidence>
<dbReference type="Proteomes" id="UP000319732">
    <property type="component" value="Unassembled WGS sequence"/>
</dbReference>
<dbReference type="NCBIfam" id="TIGR02001">
    <property type="entry name" value="gcw_chp"/>
    <property type="match status" value="1"/>
</dbReference>
<evidence type="ECO:0008006" key="4">
    <source>
        <dbReference type="Google" id="ProtNLM"/>
    </source>
</evidence>
<organism evidence="2 3">
    <name type="scientific">Exilibacterium tricleocarpae</name>
    <dbReference type="NCBI Taxonomy" id="2591008"/>
    <lineage>
        <taxon>Bacteria</taxon>
        <taxon>Pseudomonadati</taxon>
        <taxon>Pseudomonadota</taxon>
        <taxon>Gammaproteobacteria</taxon>
        <taxon>Cellvibrionales</taxon>
        <taxon>Cellvibrionaceae</taxon>
        <taxon>Exilibacterium</taxon>
    </lineage>
</organism>